<dbReference type="Gene3D" id="2.130.10.10">
    <property type="entry name" value="YVTN repeat-like/Quinoprotein amine dehydrogenase"/>
    <property type="match status" value="1"/>
</dbReference>
<proteinExistence type="predicted"/>
<dbReference type="InterPro" id="IPR036322">
    <property type="entry name" value="WD40_repeat_dom_sf"/>
</dbReference>
<dbReference type="InterPro" id="IPR001680">
    <property type="entry name" value="WD40_rpt"/>
</dbReference>
<evidence type="ECO:0000256" key="1">
    <source>
        <dbReference type="PROSITE-ProRule" id="PRU00221"/>
    </source>
</evidence>
<dbReference type="PANTHER" id="PTHR43991">
    <property type="entry name" value="WD REPEAT PROTEIN (AFU_ORTHOLOGUE AFUA_8G05640)-RELATED"/>
    <property type="match status" value="1"/>
</dbReference>
<dbReference type="PANTHER" id="PTHR43991:SF9">
    <property type="entry name" value="DUF2415 DOMAIN-CONTAINING PROTEIN"/>
    <property type="match status" value="1"/>
</dbReference>
<feature type="region of interest" description="Disordered" evidence="2">
    <location>
        <begin position="435"/>
        <end position="479"/>
    </location>
</feature>
<evidence type="ECO:0000256" key="2">
    <source>
        <dbReference type="SAM" id="MobiDB-lite"/>
    </source>
</evidence>
<feature type="region of interest" description="Disordered" evidence="2">
    <location>
        <begin position="498"/>
        <end position="596"/>
    </location>
</feature>
<name>A0A4Y9YFT5_9APHY</name>
<dbReference type="Proteomes" id="UP000298390">
    <property type="component" value="Unassembled WGS sequence"/>
</dbReference>
<dbReference type="InterPro" id="IPR015943">
    <property type="entry name" value="WD40/YVTN_repeat-like_dom_sf"/>
</dbReference>
<feature type="repeat" description="WD" evidence="1">
    <location>
        <begin position="267"/>
        <end position="299"/>
    </location>
</feature>
<feature type="compositionally biased region" description="Basic and acidic residues" evidence="2">
    <location>
        <begin position="499"/>
        <end position="516"/>
    </location>
</feature>
<accession>A0A4Y9YFT5</accession>
<feature type="compositionally biased region" description="Acidic residues" evidence="2">
    <location>
        <begin position="517"/>
        <end position="531"/>
    </location>
</feature>
<comment type="caution">
    <text evidence="4">The sequence shown here is derived from an EMBL/GenBank/DDBJ whole genome shotgun (WGS) entry which is preliminary data.</text>
</comment>
<reference evidence="4 5" key="1">
    <citation type="submission" date="2019-01" db="EMBL/GenBank/DDBJ databases">
        <title>Genome sequencing of the rare red list fungi Fomitopsis rosea.</title>
        <authorList>
            <person name="Buettner E."/>
            <person name="Kellner H."/>
        </authorList>
    </citation>
    <scope>NUCLEOTIDE SEQUENCE [LARGE SCALE GENOMIC DNA]</scope>
    <source>
        <strain evidence="4 5">DSM 105464</strain>
    </source>
</reference>
<evidence type="ECO:0000313" key="4">
    <source>
        <dbReference type="EMBL" id="TFY60311.1"/>
    </source>
</evidence>
<protein>
    <recommendedName>
        <fullName evidence="3">DUF2415 domain-containing protein</fullName>
    </recommendedName>
</protein>
<dbReference type="EMBL" id="SEKV01000260">
    <property type="protein sequence ID" value="TFY60311.1"/>
    <property type="molecule type" value="Genomic_DNA"/>
</dbReference>
<feature type="domain" description="DUF2415" evidence="3">
    <location>
        <begin position="339"/>
        <end position="377"/>
    </location>
</feature>
<gene>
    <name evidence="4" type="ORF">EVJ58_g5225</name>
</gene>
<organism evidence="4 5">
    <name type="scientific">Rhodofomes roseus</name>
    <dbReference type="NCBI Taxonomy" id="34475"/>
    <lineage>
        <taxon>Eukaryota</taxon>
        <taxon>Fungi</taxon>
        <taxon>Dikarya</taxon>
        <taxon>Basidiomycota</taxon>
        <taxon>Agaricomycotina</taxon>
        <taxon>Agaricomycetes</taxon>
        <taxon>Polyporales</taxon>
        <taxon>Rhodofomes</taxon>
    </lineage>
</organism>
<keyword evidence="1" id="KW-0853">WD repeat</keyword>
<dbReference type="Pfam" id="PF10313">
    <property type="entry name" value="DUF2415"/>
    <property type="match status" value="1"/>
</dbReference>
<dbReference type="InterPro" id="IPR019417">
    <property type="entry name" value="DUF2415"/>
</dbReference>
<dbReference type="PROSITE" id="PS50082">
    <property type="entry name" value="WD_REPEATS_2"/>
    <property type="match status" value="1"/>
</dbReference>
<dbReference type="AlphaFoldDB" id="A0A4Y9YFT5"/>
<dbReference type="STRING" id="34475.A0A4Y9YFT5"/>
<evidence type="ECO:0000259" key="3">
    <source>
        <dbReference type="Pfam" id="PF10313"/>
    </source>
</evidence>
<dbReference type="SUPFAM" id="SSF50978">
    <property type="entry name" value="WD40 repeat-like"/>
    <property type="match status" value="1"/>
</dbReference>
<feature type="compositionally biased region" description="Basic residues" evidence="2">
    <location>
        <begin position="444"/>
        <end position="454"/>
    </location>
</feature>
<sequence length="641" mass="70079">MARGISTLLTSTTPRALAPARVSIGHVQLRDVVICPHDKGLVTYPHHFSIVEHDIHAPNSAPRTLAELDFIPNSVSALPIPGTDDTVLAAGGQEAELYLSVFSSTSSGYSSTGIPRRPARGFGKKQWENKFTIEPGSINNSVSLTSINLTRSNESSVEPRLVVSNNDHTIKFFEIGMRRNKSNAPRLQDGGQLKLDVAVNHSSISPDGRTLLCVGDSPDVFLYRIRGGAHLSFDPISKLSLAPYIANSPYYYTPSTLSINSVPASFSTAFSADGSKFVVGSQEGAVVVWDVRSTKPLKVMQTNKHRGLERIANGEASGYLYDQPWDWTRGAGSAPGWGVRSLKFSPSGVGREVLTFTEHTALVHVIDARTFEKEEIIRMPTPAARPVLETMPIRPRSTSPPIPHPASFSSMANIRSSPPPRIVLFSGALEDTFRIPSTSETNSRRRALGRRLRGSGRDDVNPDDDVDGIVVIPPLGDPQVEDDVRRLLSEQGLRTRSAVLDRGEVRDTAMSERERDPPEDDDAMDVDEPESDCFSSHTPSRASSPALPPTPHPPSRSADHLRVPFPVSLAPRESSVPYSVQRLSSRRRRRVKPAEPEVDVDLAGTCFDPTGSSIYVASVKGIAEWTVRGAEQRWWTDPEWA</sequence>
<evidence type="ECO:0000313" key="5">
    <source>
        <dbReference type="Proteomes" id="UP000298390"/>
    </source>
</evidence>